<evidence type="ECO:0000313" key="2">
    <source>
        <dbReference type="Proteomes" id="UP001597267"/>
    </source>
</evidence>
<gene>
    <name evidence="1" type="ORF">ACFQ5M_13605</name>
</gene>
<dbReference type="RefSeq" id="WP_125715614.1">
    <property type="nucleotide sequence ID" value="NZ_JBHTOP010000029.1"/>
</dbReference>
<proteinExistence type="predicted"/>
<comment type="caution">
    <text evidence="1">The sequence shown here is derived from an EMBL/GenBank/DDBJ whole genome shotgun (WGS) entry which is preliminary data.</text>
</comment>
<evidence type="ECO:0000313" key="1">
    <source>
        <dbReference type="EMBL" id="MFD1673092.1"/>
    </source>
</evidence>
<protein>
    <submittedName>
        <fullName evidence="1">Uncharacterized protein</fullName>
    </submittedName>
</protein>
<accession>A0ABW4J9Q0</accession>
<sequence>MVDRHQEIIMEIQEDLNLQASVILTDRQLNILNRTQQLRFPPSALDNNAVTRITNYLRDTPADCRVWDAAKSLSDGSIVIAIRLMTQYVTIMLI</sequence>
<organism evidence="1 2">
    <name type="scientific">Agrilactobacillus yilanensis</name>
    <dbReference type="NCBI Taxonomy" id="2485997"/>
    <lineage>
        <taxon>Bacteria</taxon>
        <taxon>Bacillati</taxon>
        <taxon>Bacillota</taxon>
        <taxon>Bacilli</taxon>
        <taxon>Lactobacillales</taxon>
        <taxon>Lactobacillaceae</taxon>
        <taxon>Agrilactobacillus</taxon>
    </lineage>
</organism>
<dbReference type="EMBL" id="JBHTOP010000029">
    <property type="protein sequence ID" value="MFD1673092.1"/>
    <property type="molecule type" value="Genomic_DNA"/>
</dbReference>
<name>A0ABW4J9Q0_9LACO</name>
<keyword evidence="2" id="KW-1185">Reference proteome</keyword>
<dbReference type="Proteomes" id="UP001597267">
    <property type="component" value="Unassembled WGS sequence"/>
</dbReference>
<reference evidence="2" key="1">
    <citation type="journal article" date="2019" name="Int. J. Syst. Evol. Microbiol.">
        <title>The Global Catalogue of Microorganisms (GCM) 10K type strain sequencing project: providing services to taxonomists for standard genome sequencing and annotation.</title>
        <authorList>
            <consortium name="The Broad Institute Genomics Platform"/>
            <consortium name="The Broad Institute Genome Sequencing Center for Infectious Disease"/>
            <person name="Wu L."/>
            <person name="Ma J."/>
        </authorList>
    </citation>
    <scope>NUCLEOTIDE SEQUENCE [LARGE SCALE GENOMIC DNA]</scope>
    <source>
        <strain evidence="2">CCM 8896</strain>
    </source>
</reference>